<feature type="region of interest" description="Disordered" evidence="1">
    <location>
        <begin position="1"/>
        <end position="21"/>
    </location>
</feature>
<reference evidence="3" key="1">
    <citation type="submission" date="2013-06" db="EMBL/GenBank/DDBJ databases">
        <authorList>
            <person name="Zhao Q."/>
        </authorList>
    </citation>
    <scope>NUCLEOTIDE SEQUENCE</scope>
    <source>
        <strain evidence="3">cv. W1943</strain>
    </source>
</reference>
<feature type="compositionally biased region" description="Basic residues" evidence="1">
    <location>
        <begin position="1"/>
        <end position="10"/>
    </location>
</feature>
<reference evidence="2" key="2">
    <citation type="submission" date="2015-06" db="UniProtKB">
        <authorList>
            <consortium name="EnsemblPlants"/>
        </authorList>
    </citation>
    <scope>IDENTIFICATION</scope>
</reference>
<sequence length="217" mass="23244">MGRRQRRRIAGVHSDSDDARRHPSTRVPLFLFFSFPLSPDARRRGALPGRARAQPSSFAPARKTDSRCTVASAGAESTTPCKSLTCTTHSRSRSVVSRGSAAGGEGEAAVPGDIEHVERLRRLCVAAEGEVELPFHLRDLLVGRRLVGGLDGGDTELLDAARHWVGDDTSDHIVLPLPILRVAVQEHVGERGVGGADKRVVEGEVVVAPVDEAGRRG</sequence>
<accession>A0A0E0R7Q0</accession>
<feature type="region of interest" description="Disordered" evidence="1">
    <location>
        <begin position="44"/>
        <end position="66"/>
    </location>
</feature>
<protein>
    <submittedName>
        <fullName evidence="2">Uncharacterized protein</fullName>
    </submittedName>
</protein>
<dbReference type="AlphaFoldDB" id="A0A0E0R7Q0"/>
<dbReference type="HOGENOM" id="CLU_1274045_0_0_1"/>
<dbReference type="Gramene" id="ORUFI11G12300.1">
    <property type="protein sequence ID" value="ORUFI11G12300.1"/>
    <property type="gene ID" value="ORUFI11G12300"/>
</dbReference>
<dbReference type="EnsemblPlants" id="ORUFI11G12300.1">
    <property type="protein sequence ID" value="ORUFI11G12300.1"/>
    <property type="gene ID" value="ORUFI11G12300"/>
</dbReference>
<dbReference type="Proteomes" id="UP000008022">
    <property type="component" value="Unassembled WGS sequence"/>
</dbReference>
<proteinExistence type="predicted"/>
<evidence type="ECO:0000313" key="2">
    <source>
        <dbReference type="EnsemblPlants" id="ORUFI11G12300.1"/>
    </source>
</evidence>
<evidence type="ECO:0000256" key="1">
    <source>
        <dbReference type="SAM" id="MobiDB-lite"/>
    </source>
</evidence>
<organism evidence="2 3">
    <name type="scientific">Oryza rufipogon</name>
    <name type="common">Brownbeard rice</name>
    <name type="synonym">Asian wild rice</name>
    <dbReference type="NCBI Taxonomy" id="4529"/>
    <lineage>
        <taxon>Eukaryota</taxon>
        <taxon>Viridiplantae</taxon>
        <taxon>Streptophyta</taxon>
        <taxon>Embryophyta</taxon>
        <taxon>Tracheophyta</taxon>
        <taxon>Spermatophyta</taxon>
        <taxon>Magnoliopsida</taxon>
        <taxon>Liliopsida</taxon>
        <taxon>Poales</taxon>
        <taxon>Poaceae</taxon>
        <taxon>BOP clade</taxon>
        <taxon>Oryzoideae</taxon>
        <taxon>Oryzeae</taxon>
        <taxon>Oryzinae</taxon>
        <taxon>Oryza</taxon>
    </lineage>
</organism>
<keyword evidence="3" id="KW-1185">Reference proteome</keyword>
<name>A0A0E0R7Q0_ORYRU</name>
<evidence type="ECO:0000313" key="3">
    <source>
        <dbReference type="Proteomes" id="UP000008022"/>
    </source>
</evidence>